<dbReference type="InterPro" id="IPR012338">
    <property type="entry name" value="Beta-lactam/transpept-like"/>
</dbReference>
<name>A0A3S1BA97_9BACL</name>
<dbReference type="InterPro" id="IPR050491">
    <property type="entry name" value="AmpC-like"/>
</dbReference>
<proteinExistence type="predicted"/>
<dbReference type="Pfam" id="PF00395">
    <property type="entry name" value="SLH"/>
    <property type="match status" value="2"/>
</dbReference>
<dbReference type="Pfam" id="PF00144">
    <property type="entry name" value="Beta-lactamase"/>
    <property type="match status" value="1"/>
</dbReference>
<feature type="domain" description="SLH" evidence="1">
    <location>
        <begin position="486"/>
        <end position="544"/>
    </location>
</feature>
<dbReference type="SUPFAM" id="SSF56601">
    <property type="entry name" value="beta-lactamase/transpeptidase-like"/>
    <property type="match status" value="1"/>
</dbReference>
<dbReference type="PANTHER" id="PTHR46825:SF9">
    <property type="entry name" value="BETA-LACTAMASE-RELATED DOMAIN-CONTAINING PROTEIN"/>
    <property type="match status" value="1"/>
</dbReference>
<reference evidence="2 3" key="1">
    <citation type="submission" date="2018-12" db="EMBL/GenBank/DDBJ databases">
        <authorList>
            <person name="Sun L."/>
            <person name="Chen Z."/>
        </authorList>
    </citation>
    <scope>NUCLEOTIDE SEQUENCE [LARGE SCALE GENOMIC DNA]</scope>
    <source>
        <strain evidence="2 3">3-5-3</strain>
    </source>
</reference>
<keyword evidence="3" id="KW-1185">Reference proteome</keyword>
<accession>A0A3S1BA97</accession>
<evidence type="ECO:0000313" key="2">
    <source>
        <dbReference type="EMBL" id="RUT35501.1"/>
    </source>
</evidence>
<protein>
    <recommendedName>
        <fullName evidence="1">SLH domain-containing protein</fullName>
    </recommendedName>
</protein>
<dbReference type="InterPro" id="IPR001466">
    <property type="entry name" value="Beta-lactam-related"/>
</dbReference>
<feature type="domain" description="SLH" evidence="1">
    <location>
        <begin position="545"/>
        <end position="608"/>
    </location>
</feature>
<dbReference type="OrthoDB" id="846150at2"/>
<gene>
    <name evidence="2" type="ORF">EJP77_00270</name>
</gene>
<dbReference type="PANTHER" id="PTHR46825">
    <property type="entry name" value="D-ALANYL-D-ALANINE-CARBOXYPEPTIDASE/ENDOPEPTIDASE AMPH"/>
    <property type="match status" value="1"/>
</dbReference>
<dbReference type="PROSITE" id="PS51272">
    <property type="entry name" value="SLH"/>
    <property type="match status" value="2"/>
</dbReference>
<dbReference type="AlphaFoldDB" id="A0A3S1BA97"/>
<evidence type="ECO:0000259" key="1">
    <source>
        <dbReference type="PROSITE" id="PS51272"/>
    </source>
</evidence>
<dbReference type="InterPro" id="IPR001119">
    <property type="entry name" value="SLH_dom"/>
</dbReference>
<dbReference type="Gene3D" id="3.40.710.10">
    <property type="entry name" value="DD-peptidase/beta-lactamase superfamily"/>
    <property type="match status" value="1"/>
</dbReference>
<dbReference type="Proteomes" id="UP000272464">
    <property type="component" value="Unassembled WGS sequence"/>
</dbReference>
<evidence type="ECO:0000313" key="3">
    <source>
        <dbReference type="Proteomes" id="UP000272464"/>
    </source>
</evidence>
<sequence length="676" mass="74807">MYQGKSLNRIICIALLVLCVLGSVAYVGPSPQANAEAAAGKGPSSADEVKAFADAFFNRAEIRSKLAGAAFVVVSDNKVLLNQGYGYANLESKQPIEPDKTLFRVASVTKVFTATTVMQLAEQGRINLEDNVDKYIGGMKIPNHTDSPLKVKHLLTHTTGFDFTDNLKPNSTDLDTVTSLESFIQERLPTVVRKPGQAYRYDNFASDLQGYLVQSVVGQPFEQVVREHIFQPLHMNNSYLGLNSKLAQRLATGYNSKNQPIQPYTDTPTISPSGGLISTSTDISKFMLAQLNGGKLGEAAILKPETVSEMQKVHVGILPELPNMGYGFEMFYHSLYNGQKVVEKSGDHSGYHSYMWLLPDRKVGGFIVTNSDSIDVRTELFKEFMDHYYPADQKPRPAITLSAKDLAKFEGSYRYLRIPMQVFDVKLEDEHLSISTPVGVKKLKPVGDLLFEDEDGRMAAFKADEKGVISHLYYMIPDAWSERVEDQPPYSDVPVNHPYAGYINDLRKLNAFPVNTSSAFAPEKTMTRGEFSADLVGLIGIQPTQSPVQFKDTVGHRFAAQIQTLVEYGAVNGYAKDKFEPDRPITREEAAVLLWRISQQFANTDVSAKLSGITDLWAKPAVEFVIGSGLYGPEVRTNQDGLANYHSRSPMLRQEAAALLTKAARFILTQQAKGKV</sequence>
<dbReference type="EMBL" id="RZNX01000001">
    <property type="protein sequence ID" value="RUT35501.1"/>
    <property type="molecule type" value="Genomic_DNA"/>
</dbReference>
<organism evidence="2 3">
    <name type="scientific">Paenibacillus zeisoli</name>
    <dbReference type="NCBI Taxonomy" id="2496267"/>
    <lineage>
        <taxon>Bacteria</taxon>
        <taxon>Bacillati</taxon>
        <taxon>Bacillota</taxon>
        <taxon>Bacilli</taxon>
        <taxon>Bacillales</taxon>
        <taxon>Paenibacillaceae</taxon>
        <taxon>Paenibacillus</taxon>
    </lineage>
</organism>
<comment type="caution">
    <text evidence="2">The sequence shown here is derived from an EMBL/GenBank/DDBJ whole genome shotgun (WGS) entry which is preliminary data.</text>
</comment>
<dbReference type="RefSeq" id="WP_127197201.1">
    <property type="nucleotide sequence ID" value="NZ_RZNX01000001.1"/>
</dbReference>